<accession>A0AC35UDH4</accession>
<proteinExistence type="predicted"/>
<sequence length="91" mass="9928">MFRKLTYTTCGSACPTKCNDPDAFMPCILMCMPGGCYCMGDHALTENGKCILKAGCPESRPKRIAVGELNPVIVCNTNENWDSLGNDCERT</sequence>
<evidence type="ECO:0000313" key="1">
    <source>
        <dbReference type="Proteomes" id="UP000095286"/>
    </source>
</evidence>
<name>A0AC35UDH4_9BILA</name>
<reference evidence="2" key="1">
    <citation type="submission" date="2016-11" db="UniProtKB">
        <authorList>
            <consortium name="WormBaseParasite"/>
        </authorList>
    </citation>
    <scope>IDENTIFICATION</scope>
    <source>
        <strain evidence="2">KR3021</strain>
    </source>
</reference>
<dbReference type="WBParaSite" id="RSKR_0001035150.1">
    <property type="protein sequence ID" value="RSKR_0001035150.1"/>
    <property type="gene ID" value="RSKR_0001035150"/>
</dbReference>
<organism evidence="1 2">
    <name type="scientific">Rhabditophanes sp. KR3021</name>
    <dbReference type="NCBI Taxonomy" id="114890"/>
    <lineage>
        <taxon>Eukaryota</taxon>
        <taxon>Metazoa</taxon>
        <taxon>Ecdysozoa</taxon>
        <taxon>Nematoda</taxon>
        <taxon>Chromadorea</taxon>
        <taxon>Rhabditida</taxon>
        <taxon>Tylenchina</taxon>
        <taxon>Panagrolaimomorpha</taxon>
        <taxon>Strongyloidoidea</taxon>
        <taxon>Alloionematidae</taxon>
        <taxon>Rhabditophanes</taxon>
    </lineage>
</organism>
<evidence type="ECO:0000313" key="2">
    <source>
        <dbReference type="WBParaSite" id="RSKR_0001035150.1"/>
    </source>
</evidence>
<protein>
    <submittedName>
        <fullName evidence="2">TIL domain-containing protein</fullName>
    </submittedName>
</protein>
<dbReference type="Proteomes" id="UP000095286">
    <property type="component" value="Unplaced"/>
</dbReference>